<dbReference type="EnsemblPlants" id="AVESA.00010b.r2.1AG0065820.1">
    <property type="protein sequence ID" value="AVESA.00010b.r2.1AG0065820.1.CDS.1"/>
    <property type="gene ID" value="AVESA.00010b.r2.1AG0065820"/>
</dbReference>
<reference evidence="1" key="2">
    <citation type="submission" date="2025-09" db="UniProtKB">
        <authorList>
            <consortium name="EnsemblPlants"/>
        </authorList>
    </citation>
    <scope>IDENTIFICATION</scope>
</reference>
<reference evidence="1" key="1">
    <citation type="submission" date="2021-05" db="EMBL/GenBank/DDBJ databases">
        <authorList>
            <person name="Scholz U."/>
            <person name="Mascher M."/>
            <person name="Fiebig A."/>
        </authorList>
    </citation>
    <scope>NUCLEOTIDE SEQUENCE [LARGE SCALE GENOMIC DNA]</scope>
</reference>
<sequence>MQVFAATQGILQGAKLDEQTQGSIAQSTQQQLDEHNNNQVSTIPGSTVTNPLSYPGTKNFTDASWQQSQEQGNPPSPAGLGIFIHLGGGGHCTQLFISAISPPVSSALQAETYNMLLALTLVQHLQLQQVNFFTDCAVLAKAPANQNIIDSPGHWEIRPQLAELFSSPAFDRQKIYHIPRCNNFKADFQARLALRLNDRPFSFTCVSSTQANDVCSFRDTLTNSSTASCKLLYVKCY</sequence>
<accession>A0ACD5TJE1</accession>
<protein>
    <submittedName>
        <fullName evidence="1">Uncharacterized protein</fullName>
    </submittedName>
</protein>
<name>A0ACD5TJE1_AVESA</name>
<keyword evidence="2" id="KW-1185">Reference proteome</keyword>
<dbReference type="Proteomes" id="UP001732700">
    <property type="component" value="Chromosome 1A"/>
</dbReference>
<evidence type="ECO:0000313" key="1">
    <source>
        <dbReference type="EnsemblPlants" id="AVESA.00010b.r2.1AG0065820.1.CDS.1"/>
    </source>
</evidence>
<organism evidence="1 2">
    <name type="scientific">Avena sativa</name>
    <name type="common">Oat</name>
    <dbReference type="NCBI Taxonomy" id="4498"/>
    <lineage>
        <taxon>Eukaryota</taxon>
        <taxon>Viridiplantae</taxon>
        <taxon>Streptophyta</taxon>
        <taxon>Embryophyta</taxon>
        <taxon>Tracheophyta</taxon>
        <taxon>Spermatophyta</taxon>
        <taxon>Magnoliopsida</taxon>
        <taxon>Liliopsida</taxon>
        <taxon>Poales</taxon>
        <taxon>Poaceae</taxon>
        <taxon>BOP clade</taxon>
        <taxon>Pooideae</taxon>
        <taxon>Poodae</taxon>
        <taxon>Poeae</taxon>
        <taxon>Poeae Chloroplast Group 1 (Aveneae type)</taxon>
        <taxon>Aveninae</taxon>
        <taxon>Avena</taxon>
    </lineage>
</organism>
<proteinExistence type="predicted"/>
<evidence type="ECO:0000313" key="2">
    <source>
        <dbReference type="Proteomes" id="UP001732700"/>
    </source>
</evidence>